<dbReference type="EMBL" id="JAGRRH010000001">
    <property type="protein sequence ID" value="KAG7373749.1"/>
    <property type="molecule type" value="Genomic_DNA"/>
</dbReference>
<dbReference type="Proteomes" id="UP000693970">
    <property type="component" value="Unassembled WGS sequence"/>
</dbReference>
<reference evidence="2" key="2">
    <citation type="submission" date="2021-04" db="EMBL/GenBank/DDBJ databases">
        <authorList>
            <person name="Podell S."/>
        </authorList>
    </citation>
    <scope>NUCLEOTIDE SEQUENCE</scope>
    <source>
        <strain evidence="2">Hildebrandi</strain>
    </source>
</reference>
<evidence type="ECO:0000256" key="1">
    <source>
        <dbReference type="SAM" id="MobiDB-lite"/>
    </source>
</evidence>
<keyword evidence="2" id="KW-0449">Lipoprotein</keyword>
<evidence type="ECO:0000313" key="3">
    <source>
        <dbReference type="Proteomes" id="UP000693970"/>
    </source>
</evidence>
<proteinExistence type="predicted"/>
<gene>
    <name evidence="2" type="ORF">IV203_012844</name>
</gene>
<comment type="caution">
    <text evidence="2">The sequence shown here is derived from an EMBL/GenBank/DDBJ whole genome shotgun (WGS) entry which is preliminary data.</text>
</comment>
<accession>A0A9K3M4K5</accession>
<dbReference type="PANTHER" id="PTHR47186:SF3">
    <property type="entry name" value="OS09G0267800 PROTEIN"/>
    <property type="match status" value="1"/>
</dbReference>
<dbReference type="AlphaFoldDB" id="A0A9K3M4K5"/>
<dbReference type="PANTHER" id="PTHR47186">
    <property type="entry name" value="LEUCINE-RICH REPEAT-CONTAINING PROTEIN 57"/>
    <property type="match status" value="1"/>
</dbReference>
<keyword evidence="3" id="KW-1185">Reference proteome</keyword>
<sequence length="556" mass="63287">MAENRRKLQSSTNDDGSNHPIKKQKTRKVLTALTFPYDRNKSQLMIDAEDFENIQDIIGLRIAGGTPIEQALSRVASISDCSDQYRVTGLKIRDYGTTETFWYTQPHLPISLCNLDALHYIYIYGTQIETFFSEDDDADYPKVIPNLDCLFLQSMPRLQSLPSNLGSFTKLKNLELTELPINALPDSLSSLGGSLKTLKITYCEDLTSLPDGFGQLHSLQHLETNGTPIQQLPESFGNLKRLLNLEMEFQHLTQLPPDFTILTSLCTLKTGHGNGLWDLSIWNKAIVPLEVKTITGTLGEYKLFKELFSNFSELSRFRLACGAGQILKFYFDEIPGLQQLEHLDLVGCSLLKPAKSLQDPTPIRNLKSISLYKIKEGVELLSEIRAPLLERLHFEYCSSMDDVMFGNFCKNWLPHLKNLQFLRICHCEIANIQPEHLQHLEETKVDSIGIHCCPIFAFPLDKLDSKLLPLVRHCQFLFDISNHSVPANVAYQLCLNAMRGHVLGGQRICSKGLWPLIFENAVKGRKCVQCWNWWKQFQAEMIYVLLKERAITELYG</sequence>
<protein>
    <submittedName>
        <fullName evidence="2">Leucine rich repeat lipoprotein</fullName>
    </submittedName>
</protein>
<reference evidence="2" key="1">
    <citation type="journal article" date="2021" name="Sci. Rep.">
        <title>Diploid genomic architecture of Nitzschia inconspicua, an elite biomass production diatom.</title>
        <authorList>
            <person name="Oliver A."/>
            <person name="Podell S."/>
            <person name="Pinowska A."/>
            <person name="Traller J.C."/>
            <person name="Smith S.R."/>
            <person name="McClure R."/>
            <person name="Beliaev A."/>
            <person name="Bohutskyi P."/>
            <person name="Hill E.A."/>
            <person name="Rabines A."/>
            <person name="Zheng H."/>
            <person name="Allen L.Z."/>
            <person name="Kuo A."/>
            <person name="Grigoriev I.V."/>
            <person name="Allen A.E."/>
            <person name="Hazlebeck D."/>
            <person name="Allen E.E."/>
        </authorList>
    </citation>
    <scope>NUCLEOTIDE SEQUENCE</scope>
    <source>
        <strain evidence="2">Hildebrandi</strain>
    </source>
</reference>
<dbReference type="OrthoDB" id="5985090at2759"/>
<feature type="region of interest" description="Disordered" evidence="1">
    <location>
        <begin position="1"/>
        <end position="24"/>
    </location>
</feature>
<name>A0A9K3M4K5_9STRA</name>
<organism evidence="2 3">
    <name type="scientific">Nitzschia inconspicua</name>
    <dbReference type="NCBI Taxonomy" id="303405"/>
    <lineage>
        <taxon>Eukaryota</taxon>
        <taxon>Sar</taxon>
        <taxon>Stramenopiles</taxon>
        <taxon>Ochrophyta</taxon>
        <taxon>Bacillariophyta</taxon>
        <taxon>Bacillariophyceae</taxon>
        <taxon>Bacillariophycidae</taxon>
        <taxon>Bacillariales</taxon>
        <taxon>Bacillariaceae</taxon>
        <taxon>Nitzschia</taxon>
    </lineage>
</organism>
<evidence type="ECO:0000313" key="2">
    <source>
        <dbReference type="EMBL" id="KAG7373749.1"/>
    </source>
</evidence>